<dbReference type="EnsemblPlants" id="KRH06027">
    <property type="protein sequence ID" value="KRH06027"/>
    <property type="gene ID" value="GLYMA_16G000400"/>
</dbReference>
<dbReference type="EMBL" id="CM000849">
    <property type="protein sequence ID" value="KRH06027.1"/>
    <property type="molecule type" value="Genomic_DNA"/>
</dbReference>
<accession>A0A0R0FTI3</accession>
<reference evidence="1" key="3">
    <citation type="submission" date="2018-07" db="EMBL/GenBank/DDBJ databases">
        <title>WGS assembly of Glycine max.</title>
        <authorList>
            <person name="Schmutz J."/>
            <person name="Cannon S."/>
            <person name="Schlueter J."/>
            <person name="Ma J."/>
            <person name="Mitros T."/>
            <person name="Nelson W."/>
            <person name="Hyten D."/>
            <person name="Song Q."/>
            <person name="Thelen J."/>
            <person name="Cheng J."/>
            <person name="Xu D."/>
            <person name="Hellsten U."/>
            <person name="May G."/>
            <person name="Yu Y."/>
            <person name="Sakurai T."/>
            <person name="Umezawa T."/>
            <person name="Bhattacharyya M."/>
            <person name="Sandhu D."/>
            <person name="Valliyodan B."/>
            <person name="Lindquist E."/>
            <person name="Peto M."/>
            <person name="Grant D."/>
            <person name="Shu S."/>
            <person name="Goodstein D."/>
            <person name="Barry K."/>
            <person name="Futrell-Griggs M."/>
            <person name="Abernathy B."/>
            <person name="Du J."/>
            <person name="Tian Z."/>
            <person name="Zhu L."/>
            <person name="Gill N."/>
            <person name="Joshi T."/>
            <person name="Libault M."/>
            <person name="Sethuraman A."/>
            <person name="Zhang X."/>
            <person name="Shinozaki K."/>
            <person name="Nguyen H."/>
            <person name="Wing R."/>
            <person name="Cregan P."/>
            <person name="Specht J."/>
            <person name="Grimwood J."/>
            <person name="Rokhsar D."/>
            <person name="Stacey G."/>
            <person name="Shoemaker R."/>
            <person name="Jackson S."/>
        </authorList>
    </citation>
    <scope>NUCLEOTIDE SEQUENCE</scope>
    <source>
        <tissue evidence="1">Callus</tissue>
    </source>
</reference>
<sequence length="91" mass="9736">MSLSSLISIISFKVLFSTSKQNLCVISASSHVIKLVTLSNSANSFPWVILQTKSSKVGTGILNFECVVLPLGGNKEAISVDAIVKTIFFLC</sequence>
<dbReference type="Gramene" id="KRH06027">
    <property type="protein sequence ID" value="KRH06027"/>
    <property type="gene ID" value="GLYMA_16G000400"/>
</dbReference>
<keyword evidence="3" id="KW-1185">Reference proteome</keyword>
<evidence type="ECO:0000313" key="1">
    <source>
        <dbReference type="EMBL" id="KRH06027.1"/>
    </source>
</evidence>
<protein>
    <submittedName>
        <fullName evidence="1 2">Uncharacterized protein</fullName>
    </submittedName>
</protein>
<dbReference type="InParanoid" id="A0A0R0FTI3"/>
<evidence type="ECO:0000313" key="2">
    <source>
        <dbReference type="EnsemblPlants" id="KRH06027"/>
    </source>
</evidence>
<reference evidence="1 2" key="1">
    <citation type="journal article" date="2010" name="Nature">
        <title>Genome sequence of the palaeopolyploid soybean.</title>
        <authorList>
            <person name="Schmutz J."/>
            <person name="Cannon S.B."/>
            <person name="Schlueter J."/>
            <person name="Ma J."/>
            <person name="Mitros T."/>
            <person name="Nelson W."/>
            <person name="Hyten D.L."/>
            <person name="Song Q."/>
            <person name="Thelen J.J."/>
            <person name="Cheng J."/>
            <person name="Xu D."/>
            <person name="Hellsten U."/>
            <person name="May G.D."/>
            <person name="Yu Y."/>
            <person name="Sakurai T."/>
            <person name="Umezawa T."/>
            <person name="Bhattacharyya M.K."/>
            <person name="Sandhu D."/>
            <person name="Valliyodan B."/>
            <person name="Lindquist E."/>
            <person name="Peto M."/>
            <person name="Grant D."/>
            <person name="Shu S."/>
            <person name="Goodstein D."/>
            <person name="Barry K."/>
            <person name="Futrell-Griggs M."/>
            <person name="Abernathy B."/>
            <person name="Du J."/>
            <person name="Tian Z."/>
            <person name="Zhu L."/>
            <person name="Gill N."/>
            <person name="Joshi T."/>
            <person name="Libault M."/>
            <person name="Sethuraman A."/>
            <person name="Zhang X.-C."/>
            <person name="Shinozaki K."/>
            <person name="Nguyen H.T."/>
            <person name="Wing R.A."/>
            <person name="Cregan P."/>
            <person name="Specht J."/>
            <person name="Grimwood J."/>
            <person name="Rokhsar D."/>
            <person name="Stacey G."/>
            <person name="Shoemaker R.C."/>
            <person name="Jackson S.A."/>
        </authorList>
    </citation>
    <scope>NUCLEOTIDE SEQUENCE</scope>
    <source>
        <strain evidence="2">cv. Williams 82</strain>
        <tissue evidence="1">Callus</tissue>
    </source>
</reference>
<gene>
    <name evidence="1" type="ORF">GLYMA_16G000400</name>
</gene>
<proteinExistence type="predicted"/>
<organism evidence="1">
    <name type="scientific">Glycine max</name>
    <name type="common">Soybean</name>
    <name type="synonym">Glycine hispida</name>
    <dbReference type="NCBI Taxonomy" id="3847"/>
    <lineage>
        <taxon>Eukaryota</taxon>
        <taxon>Viridiplantae</taxon>
        <taxon>Streptophyta</taxon>
        <taxon>Embryophyta</taxon>
        <taxon>Tracheophyta</taxon>
        <taxon>Spermatophyta</taxon>
        <taxon>Magnoliopsida</taxon>
        <taxon>eudicotyledons</taxon>
        <taxon>Gunneridae</taxon>
        <taxon>Pentapetalae</taxon>
        <taxon>rosids</taxon>
        <taxon>fabids</taxon>
        <taxon>Fabales</taxon>
        <taxon>Fabaceae</taxon>
        <taxon>Papilionoideae</taxon>
        <taxon>50 kb inversion clade</taxon>
        <taxon>NPAAA clade</taxon>
        <taxon>indigoferoid/millettioid clade</taxon>
        <taxon>Phaseoleae</taxon>
        <taxon>Glycine</taxon>
        <taxon>Glycine subgen. Soja</taxon>
    </lineage>
</organism>
<evidence type="ECO:0000313" key="3">
    <source>
        <dbReference type="Proteomes" id="UP000008827"/>
    </source>
</evidence>
<dbReference type="AlphaFoldDB" id="A0A0R0FTI3"/>
<name>A0A0R0FTI3_SOYBN</name>
<dbReference type="Proteomes" id="UP000008827">
    <property type="component" value="Chromosome 16"/>
</dbReference>
<reference evidence="2" key="2">
    <citation type="submission" date="2018-02" db="UniProtKB">
        <authorList>
            <consortium name="EnsemblPlants"/>
        </authorList>
    </citation>
    <scope>IDENTIFICATION</scope>
    <source>
        <strain evidence="2">Williams 82</strain>
    </source>
</reference>